<dbReference type="PANTHER" id="PTHR38110">
    <property type="entry name" value="CHROMOSOME 23, WHOLE GENOME SHOTGUN SEQUENCE"/>
    <property type="match status" value="1"/>
</dbReference>
<dbReference type="PANTHER" id="PTHR38110:SF1">
    <property type="entry name" value="THIOESTERASE DOMAIN-CONTAINING PROTEIN"/>
    <property type="match status" value="1"/>
</dbReference>
<dbReference type="InterPro" id="IPR052389">
    <property type="entry name" value="Sec_Metab_Biosynth-Assoc"/>
</dbReference>
<dbReference type="AlphaFoldDB" id="A0A1C7MSQ3"/>
<dbReference type="Proteomes" id="UP000092993">
    <property type="component" value="Unassembled WGS sequence"/>
</dbReference>
<evidence type="ECO:0000259" key="1">
    <source>
        <dbReference type="Pfam" id="PF13622"/>
    </source>
</evidence>
<dbReference type="Pfam" id="PF13622">
    <property type="entry name" value="4HBT_3"/>
    <property type="match status" value="1"/>
</dbReference>
<dbReference type="OMA" id="LAVSTQM"/>
<dbReference type="Gene3D" id="2.40.160.210">
    <property type="entry name" value="Acyl-CoA thioesterase, double hotdog domain"/>
    <property type="match status" value="1"/>
</dbReference>
<evidence type="ECO:0000313" key="2">
    <source>
        <dbReference type="EMBL" id="OBZ79469.1"/>
    </source>
</evidence>
<gene>
    <name evidence="2" type="ORF">A0H81_00070</name>
</gene>
<feature type="domain" description="Acyl-CoA thioesterase-like N-terminal HotDog" evidence="1">
    <location>
        <begin position="19"/>
        <end position="87"/>
    </location>
</feature>
<keyword evidence="3" id="KW-1185">Reference proteome</keyword>
<dbReference type="EMBL" id="LUGG01000001">
    <property type="protein sequence ID" value="OBZ79469.1"/>
    <property type="molecule type" value="Genomic_DNA"/>
</dbReference>
<dbReference type="InterPro" id="IPR042171">
    <property type="entry name" value="Acyl-CoA_hotdog"/>
</dbReference>
<protein>
    <recommendedName>
        <fullName evidence="1">Acyl-CoA thioesterase-like N-terminal HotDog domain-containing protein</fullName>
    </recommendedName>
</protein>
<reference evidence="2 3" key="1">
    <citation type="submission" date="2016-03" db="EMBL/GenBank/DDBJ databases">
        <title>Whole genome sequencing of Grifola frondosa 9006-11.</title>
        <authorList>
            <person name="Min B."/>
            <person name="Park H."/>
            <person name="Kim J.-G."/>
            <person name="Cho H."/>
            <person name="Oh Y.-L."/>
            <person name="Kong W.-S."/>
            <person name="Choi I.-G."/>
        </authorList>
    </citation>
    <scope>NUCLEOTIDE SEQUENCE [LARGE SCALE GENOMIC DNA]</scope>
    <source>
        <strain evidence="2 3">9006-11</strain>
    </source>
</reference>
<dbReference type="InterPro" id="IPR049449">
    <property type="entry name" value="TesB_ACOT8-like_N"/>
</dbReference>
<dbReference type="SUPFAM" id="SSF54637">
    <property type="entry name" value="Thioesterase/thiol ester dehydrase-isomerase"/>
    <property type="match status" value="1"/>
</dbReference>
<proteinExistence type="predicted"/>
<dbReference type="OrthoDB" id="2532955at2759"/>
<evidence type="ECO:0000313" key="3">
    <source>
        <dbReference type="Proteomes" id="UP000092993"/>
    </source>
</evidence>
<dbReference type="InterPro" id="IPR029069">
    <property type="entry name" value="HotDog_dom_sf"/>
</dbReference>
<accession>A0A1C7MSQ3</accession>
<sequence length="302" mass="33422">MSPLVLCTEQDCDHTDAPGYTLGLMMEAAILHQAATPHRDPVHITVHYLRVPARAILEIRVRVLKVGKGLTNLLVDLVQNGKMMIMTHMIFGVLAPPPTDPPATRILTLEPPHPKARRTPMQTHPSKCTHVPDTRYWLNNGHFIDAHDPVYVARAKSDAEGLQWGTYMTLTSEQGPLRPSMIPFLADSAMGLVESMGTVQEMRKRWFPTITLTIEFKFPIPSLSSADHSPRTVALFSSGSFVNDPQARHDNRVELWTAPSDIGVGEVREGWRETQRCLAVANCVMMVVPAVVGTSKVKGAKL</sequence>
<dbReference type="STRING" id="5627.A0A1C7MSQ3"/>
<comment type="caution">
    <text evidence="2">The sequence shown here is derived from an EMBL/GenBank/DDBJ whole genome shotgun (WGS) entry which is preliminary data.</text>
</comment>
<name>A0A1C7MSQ3_GRIFR</name>
<organism evidence="2 3">
    <name type="scientific">Grifola frondosa</name>
    <name type="common">Maitake</name>
    <name type="synonym">Polyporus frondosus</name>
    <dbReference type="NCBI Taxonomy" id="5627"/>
    <lineage>
        <taxon>Eukaryota</taxon>
        <taxon>Fungi</taxon>
        <taxon>Dikarya</taxon>
        <taxon>Basidiomycota</taxon>
        <taxon>Agaricomycotina</taxon>
        <taxon>Agaricomycetes</taxon>
        <taxon>Polyporales</taxon>
        <taxon>Grifolaceae</taxon>
        <taxon>Grifola</taxon>
    </lineage>
</organism>